<gene>
    <name evidence="3" type="ORF">CP975_27295</name>
</gene>
<dbReference type="SUPFAM" id="SSF53474">
    <property type="entry name" value="alpha/beta-Hydrolases"/>
    <property type="match status" value="1"/>
</dbReference>
<feature type="domain" description="Thioesterase" evidence="2">
    <location>
        <begin position="23"/>
        <end position="243"/>
    </location>
</feature>
<organism evidence="3 4">
    <name type="scientific">Streptomyces alboniger</name>
    <dbReference type="NCBI Taxonomy" id="132473"/>
    <lineage>
        <taxon>Bacteria</taxon>
        <taxon>Bacillati</taxon>
        <taxon>Actinomycetota</taxon>
        <taxon>Actinomycetes</taxon>
        <taxon>Kitasatosporales</taxon>
        <taxon>Streptomycetaceae</taxon>
        <taxon>Streptomyces</taxon>
        <taxon>Streptomyces aurantiacus group</taxon>
    </lineage>
</organism>
<dbReference type="Proteomes" id="UP000326553">
    <property type="component" value="Chromosome"/>
</dbReference>
<protein>
    <submittedName>
        <fullName evidence="3">Thioesterase</fullName>
    </submittedName>
</protein>
<accession>A0A5J6HUU2</accession>
<dbReference type="Gene3D" id="3.40.50.1820">
    <property type="entry name" value="alpha/beta hydrolase"/>
    <property type="match status" value="1"/>
</dbReference>
<evidence type="ECO:0000313" key="3">
    <source>
        <dbReference type="EMBL" id="QEV20757.1"/>
    </source>
</evidence>
<dbReference type="InterPro" id="IPR029058">
    <property type="entry name" value="AB_hydrolase_fold"/>
</dbReference>
<comment type="similarity">
    <text evidence="1">Belongs to the thioesterase family.</text>
</comment>
<sequence>MIETITNTPWLIRFRSAPQARTRLVCLPHAGGSASFYFPMTRTVAPDTDVLAVQYPGRQDRRSEPCLTDLGQLADEVASALEPWLDLPTVLFGHSMGATLAFEVARRLERNPAFTPRRIIASGRRAPSTHRDETVHKRDDDGIIAEMRLLSGTDPRILADEEFLRMAMPAIRGDYTAIETYRVEPGAKVRAPITVLTGDTDVRTSAEEAAAWRQHTTGDFELHTFAGGHFFLADHLERVGGIVSDCLL</sequence>
<proteinExistence type="inferred from homology"/>
<evidence type="ECO:0000256" key="1">
    <source>
        <dbReference type="ARBA" id="ARBA00007169"/>
    </source>
</evidence>
<dbReference type="PANTHER" id="PTHR11487:SF0">
    <property type="entry name" value="S-ACYL FATTY ACID SYNTHASE THIOESTERASE, MEDIUM CHAIN"/>
    <property type="match status" value="1"/>
</dbReference>
<keyword evidence="4" id="KW-1185">Reference proteome</keyword>
<dbReference type="RefSeq" id="WP_055527412.1">
    <property type="nucleotide sequence ID" value="NZ_CP023695.1"/>
</dbReference>
<evidence type="ECO:0000313" key="4">
    <source>
        <dbReference type="Proteomes" id="UP000326553"/>
    </source>
</evidence>
<name>A0A5J6HUU2_STRAD</name>
<dbReference type="EMBL" id="CP023695">
    <property type="protein sequence ID" value="QEV20757.1"/>
    <property type="molecule type" value="Genomic_DNA"/>
</dbReference>
<dbReference type="InterPro" id="IPR012223">
    <property type="entry name" value="TEII"/>
</dbReference>
<reference evidence="3 4" key="1">
    <citation type="submission" date="2017-09" db="EMBL/GenBank/DDBJ databases">
        <authorList>
            <person name="Lee N."/>
            <person name="Cho B.-K."/>
        </authorList>
    </citation>
    <scope>NUCLEOTIDE SEQUENCE [LARGE SCALE GENOMIC DNA]</scope>
    <source>
        <strain evidence="3 4">ATCC 12461</strain>
    </source>
</reference>
<dbReference type="AlphaFoldDB" id="A0A5J6HUU2"/>
<dbReference type="OrthoDB" id="8480037at2"/>
<dbReference type="KEGG" id="salw:CP975_27295"/>
<dbReference type="GO" id="GO:0008610">
    <property type="term" value="P:lipid biosynthetic process"/>
    <property type="evidence" value="ECO:0007669"/>
    <property type="project" value="TreeGrafter"/>
</dbReference>
<dbReference type="InterPro" id="IPR001031">
    <property type="entry name" value="Thioesterase"/>
</dbReference>
<evidence type="ECO:0000259" key="2">
    <source>
        <dbReference type="Pfam" id="PF00975"/>
    </source>
</evidence>
<dbReference type="Pfam" id="PF00975">
    <property type="entry name" value="Thioesterase"/>
    <property type="match status" value="1"/>
</dbReference>
<dbReference type="PANTHER" id="PTHR11487">
    <property type="entry name" value="THIOESTERASE"/>
    <property type="match status" value="1"/>
</dbReference>